<dbReference type="RefSeq" id="XP_025372744.1">
    <property type="nucleotide sequence ID" value="XM_025510549.1"/>
</dbReference>
<evidence type="ECO:0000313" key="5">
    <source>
        <dbReference type="EMBL" id="PWN45584.1"/>
    </source>
</evidence>
<dbReference type="OrthoDB" id="10251242at2759"/>
<evidence type="ECO:0008006" key="7">
    <source>
        <dbReference type="Google" id="ProtNLM"/>
    </source>
</evidence>
<dbReference type="InterPro" id="IPR029063">
    <property type="entry name" value="SAM-dependent_MTases_sf"/>
</dbReference>
<gene>
    <name evidence="5" type="ORF">IE81DRAFT_162413</name>
</gene>
<dbReference type="InterPro" id="IPR050362">
    <property type="entry name" value="Cation-dep_OMT"/>
</dbReference>
<dbReference type="GO" id="GO:0008757">
    <property type="term" value="F:S-adenosylmethionine-dependent methyltransferase activity"/>
    <property type="evidence" value="ECO:0007669"/>
    <property type="project" value="TreeGrafter"/>
</dbReference>
<dbReference type="GeneID" id="37032419"/>
<sequence length="294" mass="32508">MSSTAMETPLASALELVNSAIRSLREAQQASQPDAEKINAAQRALELASNLLSRLDPYLDECSSKGPPALRDLIDETDKHDWKGAYERKEVSFRVHPGWSAGGYEGSFIAMVARSIKARRVLEVGMFTGTTTLCVADALPEDGKIVALEMDAYFKQLSEPFFARAGVSERVDVRIGAAVDQIKGMVRDNEQPFDLIFIDADKTGYHDYYETIIGSGLLAKGGVLLVDNTLYKGLPFTPDLDKASPELLGRLQINQEYGTALRKFNQHVAQDQRVEASILPIRDGVTWIVQRQEE</sequence>
<keyword evidence="3" id="KW-0949">S-adenosyl-L-methionine</keyword>
<dbReference type="SUPFAM" id="SSF53335">
    <property type="entry name" value="S-adenosyl-L-methionine-dependent methyltransferases"/>
    <property type="match status" value="1"/>
</dbReference>
<dbReference type="InterPro" id="IPR002935">
    <property type="entry name" value="SAM_O-MeTrfase"/>
</dbReference>
<dbReference type="Gene3D" id="3.40.50.150">
    <property type="entry name" value="Vaccinia Virus protein VP39"/>
    <property type="match status" value="1"/>
</dbReference>
<dbReference type="PANTHER" id="PTHR10509:SF14">
    <property type="entry name" value="CAFFEOYL-COA O-METHYLTRANSFERASE 3-RELATED"/>
    <property type="match status" value="1"/>
</dbReference>
<evidence type="ECO:0000256" key="1">
    <source>
        <dbReference type="ARBA" id="ARBA00022603"/>
    </source>
</evidence>
<accession>A0A316W7L8</accession>
<evidence type="ECO:0000256" key="2">
    <source>
        <dbReference type="ARBA" id="ARBA00022679"/>
    </source>
</evidence>
<dbReference type="PANTHER" id="PTHR10509">
    <property type="entry name" value="O-METHYLTRANSFERASE-RELATED"/>
    <property type="match status" value="1"/>
</dbReference>
<dbReference type="Pfam" id="PF01596">
    <property type="entry name" value="Methyltransf_3"/>
    <property type="match status" value="1"/>
</dbReference>
<evidence type="ECO:0000313" key="6">
    <source>
        <dbReference type="Proteomes" id="UP000245783"/>
    </source>
</evidence>
<keyword evidence="2" id="KW-0808">Transferase</keyword>
<keyword evidence="1" id="KW-0489">Methyltransferase</keyword>
<name>A0A316W7L8_9BASI</name>
<evidence type="ECO:0000256" key="3">
    <source>
        <dbReference type="ARBA" id="ARBA00022691"/>
    </source>
</evidence>
<dbReference type="FunCoup" id="A0A316W7L8">
    <property type="interactions" value="63"/>
</dbReference>
<organism evidence="5 6">
    <name type="scientific">Ceraceosorus guamensis</name>
    <dbReference type="NCBI Taxonomy" id="1522189"/>
    <lineage>
        <taxon>Eukaryota</taxon>
        <taxon>Fungi</taxon>
        <taxon>Dikarya</taxon>
        <taxon>Basidiomycota</taxon>
        <taxon>Ustilaginomycotina</taxon>
        <taxon>Exobasidiomycetes</taxon>
        <taxon>Ceraceosorales</taxon>
        <taxon>Ceraceosoraceae</taxon>
        <taxon>Ceraceosorus</taxon>
    </lineage>
</organism>
<dbReference type="InParanoid" id="A0A316W7L8"/>
<comment type="similarity">
    <text evidence="4">Belongs to the class I-like SAM-binding methyltransferase superfamily. Cation-dependent O-methyltransferase family.</text>
</comment>
<dbReference type="Proteomes" id="UP000245783">
    <property type="component" value="Unassembled WGS sequence"/>
</dbReference>
<evidence type="ECO:0000256" key="4">
    <source>
        <dbReference type="ARBA" id="ARBA00023453"/>
    </source>
</evidence>
<dbReference type="AlphaFoldDB" id="A0A316W7L8"/>
<dbReference type="PROSITE" id="PS51682">
    <property type="entry name" value="SAM_OMT_I"/>
    <property type="match status" value="1"/>
</dbReference>
<keyword evidence="6" id="KW-1185">Reference proteome</keyword>
<protein>
    <recommendedName>
        <fullName evidence="7">S-adenosyl-L-methionine-dependent methyltransferase</fullName>
    </recommendedName>
</protein>
<reference evidence="5 6" key="1">
    <citation type="journal article" date="2018" name="Mol. Biol. Evol.">
        <title>Broad Genomic Sampling Reveals a Smut Pathogenic Ancestry of the Fungal Clade Ustilaginomycotina.</title>
        <authorList>
            <person name="Kijpornyongpan T."/>
            <person name="Mondo S.J."/>
            <person name="Barry K."/>
            <person name="Sandor L."/>
            <person name="Lee J."/>
            <person name="Lipzen A."/>
            <person name="Pangilinan J."/>
            <person name="LaButti K."/>
            <person name="Hainaut M."/>
            <person name="Henrissat B."/>
            <person name="Grigoriev I.V."/>
            <person name="Spatafora J.W."/>
            <person name="Aime M.C."/>
        </authorList>
    </citation>
    <scope>NUCLEOTIDE SEQUENCE [LARGE SCALE GENOMIC DNA]</scope>
    <source>
        <strain evidence="5 6">MCA 4658</strain>
    </source>
</reference>
<dbReference type="EMBL" id="KZ819354">
    <property type="protein sequence ID" value="PWN45584.1"/>
    <property type="molecule type" value="Genomic_DNA"/>
</dbReference>
<dbReference type="GO" id="GO:0008171">
    <property type="term" value="F:O-methyltransferase activity"/>
    <property type="evidence" value="ECO:0007669"/>
    <property type="project" value="InterPro"/>
</dbReference>
<proteinExistence type="inferred from homology"/>
<dbReference type="GO" id="GO:0032259">
    <property type="term" value="P:methylation"/>
    <property type="evidence" value="ECO:0007669"/>
    <property type="project" value="UniProtKB-KW"/>
</dbReference>
<dbReference type="STRING" id="1522189.A0A316W7L8"/>